<accession>U4UF94</accession>
<feature type="domain" description="Homeobox" evidence="8">
    <location>
        <begin position="198"/>
        <end position="258"/>
    </location>
</feature>
<feature type="DNA-binding region" description="Homeobox" evidence="5">
    <location>
        <begin position="200"/>
        <end position="259"/>
    </location>
</feature>
<evidence type="ECO:0000256" key="5">
    <source>
        <dbReference type="PROSITE-ProRule" id="PRU00108"/>
    </source>
</evidence>
<dbReference type="InterPro" id="IPR001356">
    <property type="entry name" value="HD"/>
</dbReference>
<dbReference type="PRINTS" id="PR00024">
    <property type="entry name" value="HOMEOBOX"/>
</dbReference>
<evidence type="ECO:0000256" key="3">
    <source>
        <dbReference type="ARBA" id="ARBA00023155"/>
    </source>
</evidence>
<dbReference type="PANTHER" id="PTHR24333:SF9">
    <property type="entry name" value="HOMEOBOX DOMAIN-CONTAINING PROTEIN"/>
    <property type="match status" value="1"/>
</dbReference>
<comment type="subcellular location">
    <subcellularLocation>
        <location evidence="1 5 6">Nucleus</location>
    </subcellularLocation>
</comment>
<dbReference type="PROSITE" id="PS00027">
    <property type="entry name" value="HOMEOBOX_1"/>
    <property type="match status" value="1"/>
</dbReference>
<dbReference type="EMBL" id="KB632161">
    <property type="protein sequence ID" value="ERL89261.1"/>
    <property type="molecule type" value="Genomic_DNA"/>
</dbReference>
<dbReference type="SMART" id="SM00389">
    <property type="entry name" value="HOX"/>
    <property type="match status" value="1"/>
</dbReference>
<evidence type="ECO:0000313" key="9">
    <source>
        <dbReference type="EMBL" id="ERL89261.1"/>
    </source>
</evidence>
<dbReference type="GO" id="GO:0003677">
    <property type="term" value="F:DNA binding"/>
    <property type="evidence" value="ECO:0007669"/>
    <property type="project" value="UniProtKB-UniRule"/>
</dbReference>
<dbReference type="InterPro" id="IPR009057">
    <property type="entry name" value="Homeodomain-like_sf"/>
</dbReference>
<gene>
    <name evidence="9" type="ORF">D910_06634</name>
</gene>
<dbReference type="PROSITE" id="PS50071">
    <property type="entry name" value="HOMEOBOX_2"/>
    <property type="match status" value="1"/>
</dbReference>
<dbReference type="Pfam" id="PF00046">
    <property type="entry name" value="Homeodomain"/>
    <property type="match status" value="1"/>
</dbReference>
<dbReference type="PANTHER" id="PTHR24333">
    <property type="entry name" value="HOMEO BOX HB9 LIKE A-RELATED"/>
    <property type="match status" value="1"/>
</dbReference>
<dbReference type="CDD" id="cd00086">
    <property type="entry name" value="homeodomain"/>
    <property type="match status" value="1"/>
</dbReference>
<dbReference type="SUPFAM" id="SSF46689">
    <property type="entry name" value="Homeodomain-like"/>
    <property type="match status" value="1"/>
</dbReference>
<keyword evidence="4 5" id="KW-0539">Nucleus</keyword>
<evidence type="ECO:0000256" key="2">
    <source>
        <dbReference type="ARBA" id="ARBA00023125"/>
    </source>
</evidence>
<protein>
    <recommendedName>
        <fullName evidence="8">Homeobox domain-containing protein</fullName>
    </recommendedName>
</protein>
<evidence type="ECO:0000259" key="8">
    <source>
        <dbReference type="PROSITE" id="PS50071"/>
    </source>
</evidence>
<dbReference type="Proteomes" id="UP000030742">
    <property type="component" value="Unassembled WGS sequence"/>
</dbReference>
<organism evidence="9 10">
    <name type="scientific">Dendroctonus ponderosae</name>
    <name type="common">Mountain pine beetle</name>
    <dbReference type="NCBI Taxonomy" id="77166"/>
    <lineage>
        <taxon>Eukaryota</taxon>
        <taxon>Metazoa</taxon>
        <taxon>Ecdysozoa</taxon>
        <taxon>Arthropoda</taxon>
        <taxon>Hexapoda</taxon>
        <taxon>Insecta</taxon>
        <taxon>Pterygota</taxon>
        <taxon>Neoptera</taxon>
        <taxon>Endopterygota</taxon>
        <taxon>Coleoptera</taxon>
        <taxon>Polyphaga</taxon>
        <taxon>Cucujiformia</taxon>
        <taxon>Curculionidae</taxon>
        <taxon>Scolytinae</taxon>
        <taxon>Dendroctonus</taxon>
    </lineage>
</organism>
<keyword evidence="3 5" id="KW-0371">Homeobox</keyword>
<sequence length="321" mass="36211">MDIMNTTSPQISECSSEANEARFSSEESSLDVLGSKEANKHCDNTSTNKFSIDNILGLNRGSGEETPGVENVENDSEESDEDRKREPIRFIKPTPINAANRADGLYQSIQERQRLHRPDPLPPEPTSHFLDYIQSQKLVQEQSASAEGNLLSYQLQQSGSGSILYGSWLAGPSDIKSSSQLFGLPGPKPPNRRSRKPGLDRKPRQAYSAKQLERLEGEFKMDKYLSVSKRMELSKALNLTEVQIKTWFQNRRTKWKKQLTTRLKMAQRQGLFPQHYFSPAAASTQQYSALFPSYYSPLMFGMPSVEDVNLGSQNPQESARR</sequence>
<dbReference type="InterPro" id="IPR017970">
    <property type="entry name" value="Homeobox_CS"/>
</dbReference>
<evidence type="ECO:0000256" key="7">
    <source>
        <dbReference type="SAM" id="MobiDB-lite"/>
    </source>
</evidence>
<proteinExistence type="predicted"/>
<feature type="compositionally biased region" description="Polar residues" evidence="7">
    <location>
        <begin position="1"/>
        <end position="18"/>
    </location>
</feature>
<evidence type="ECO:0000256" key="6">
    <source>
        <dbReference type="RuleBase" id="RU000682"/>
    </source>
</evidence>
<dbReference type="Gene3D" id="1.10.10.60">
    <property type="entry name" value="Homeodomain-like"/>
    <property type="match status" value="1"/>
</dbReference>
<evidence type="ECO:0000313" key="10">
    <source>
        <dbReference type="Proteomes" id="UP000030742"/>
    </source>
</evidence>
<dbReference type="InterPro" id="IPR020479">
    <property type="entry name" value="HD_metazoa"/>
</dbReference>
<dbReference type="GO" id="GO:0000981">
    <property type="term" value="F:DNA-binding transcription factor activity, RNA polymerase II-specific"/>
    <property type="evidence" value="ECO:0007669"/>
    <property type="project" value="InterPro"/>
</dbReference>
<dbReference type="GO" id="GO:0005634">
    <property type="term" value="C:nucleus"/>
    <property type="evidence" value="ECO:0007669"/>
    <property type="project" value="UniProtKB-SubCell"/>
</dbReference>
<dbReference type="OrthoDB" id="6159439at2759"/>
<feature type="region of interest" description="Disordered" evidence="7">
    <location>
        <begin position="179"/>
        <end position="206"/>
    </location>
</feature>
<keyword evidence="2 5" id="KW-0238">DNA-binding</keyword>
<dbReference type="AlphaFoldDB" id="U4UF94"/>
<evidence type="ECO:0000256" key="4">
    <source>
        <dbReference type="ARBA" id="ARBA00023242"/>
    </source>
</evidence>
<dbReference type="InterPro" id="IPR050848">
    <property type="entry name" value="Homeobox_TF"/>
</dbReference>
<reference evidence="9 10" key="1">
    <citation type="journal article" date="2013" name="Genome Biol.">
        <title>Draft genome of the mountain pine beetle, Dendroctonus ponderosae Hopkins, a major forest pest.</title>
        <authorList>
            <person name="Keeling C.I."/>
            <person name="Yuen M.M."/>
            <person name="Liao N.Y."/>
            <person name="Docking T.R."/>
            <person name="Chan S.K."/>
            <person name="Taylor G.A."/>
            <person name="Palmquist D.L."/>
            <person name="Jackman S.D."/>
            <person name="Nguyen A."/>
            <person name="Li M."/>
            <person name="Henderson H."/>
            <person name="Janes J.K."/>
            <person name="Zhao Y."/>
            <person name="Pandoh P."/>
            <person name="Moore R."/>
            <person name="Sperling F.A."/>
            <person name="Huber D.P."/>
            <person name="Birol I."/>
            <person name="Jones S.J."/>
            <person name="Bohlmann J."/>
        </authorList>
    </citation>
    <scope>NUCLEOTIDE SEQUENCE</scope>
</reference>
<evidence type="ECO:0000256" key="1">
    <source>
        <dbReference type="ARBA" id="ARBA00004123"/>
    </source>
</evidence>
<name>U4UF94_DENPD</name>
<feature type="region of interest" description="Disordered" evidence="7">
    <location>
        <begin position="1"/>
        <end position="102"/>
    </location>
</feature>